<dbReference type="GO" id="GO:0005886">
    <property type="term" value="C:plasma membrane"/>
    <property type="evidence" value="ECO:0007669"/>
    <property type="project" value="UniProtKB-SubCell"/>
</dbReference>
<dbReference type="AlphaFoldDB" id="A0A7W4VUD4"/>
<evidence type="ECO:0000256" key="2">
    <source>
        <dbReference type="ARBA" id="ARBA00022475"/>
    </source>
</evidence>
<accession>A0A7W4VUD4</accession>
<evidence type="ECO:0000313" key="11">
    <source>
        <dbReference type="EMBL" id="MBB3041950.1"/>
    </source>
</evidence>
<dbReference type="InterPro" id="IPR029044">
    <property type="entry name" value="Nucleotide-diphossugar_trans"/>
</dbReference>
<name>A0A7W4VUD4_9ACTN</name>
<comment type="similarity">
    <text evidence="8">Belongs to the glycosyltransferase 2 family. CrtQ subfamily.</text>
</comment>
<evidence type="ECO:0000256" key="4">
    <source>
        <dbReference type="ARBA" id="ARBA00022679"/>
    </source>
</evidence>
<evidence type="ECO:0000259" key="10">
    <source>
        <dbReference type="Pfam" id="PF00535"/>
    </source>
</evidence>
<keyword evidence="3" id="KW-0328">Glycosyltransferase</keyword>
<evidence type="ECO:0000256" key="6">
    <source>
        <dbReference type="ARBA" id="ARBA00037281"/>
    </source>
</evidence>
<evidence type="ECO:0000256" key="3">
    <source>
        <dbReference type="ARBA" id="ARBA00022676"/>
    </source>
</evidence>
<dbReference type="Pfam" id="PF00535">
    <property type="entry name" value="Glycos_transf_2"/>
    <property type="match status" value="1"/>
</dbReference>
<evidence type="ECO:0000256" key="9">
    <source>
        <dbReference type="ARBA" id="ARBA00040345"/>
    </source>
</evidence>
<dbReference type="SUPFAM" id="SSF53448">
    <property type="entry name" value="Nucleotide-diphospho-sugar transferases"/>
    <property type="match status" value="1"/>
</dbReference>
<keyword evidence="5" id="KW-0472">Membrane</keyword>
<evidence type="ECO:0000256" key="8">
    <source>
        <dbReference type="ARBA" id="ARBA00038120"/>
    </source>
</evidence>
<proteinExistence type="inferred from homology"/>
<dbReference type="GO" id="GO:0016757">
    <property type="term" value="F:glycosyltransferase activity"/>
    <property type="evidence" value="ECO:0007669"/>
    <property type="project" value="UniProtKB-KW"/>
</dbReference>
<dbReference type="Gene3D" id="3.90.550.10">
    <property type="entry name" value="Spore Coat Polysaccharide Biosynthesis Protein SpsA, Chain A"/>
    <property type="match status" value="1"/>
</dbReference>
<evidence type="ECO:0000256" key="5">
    <source>
        <dbReference type="ARBA" id="ARBA00023136"/>
    </source>
</evidence>
<feature type="domain" description="Glycosyltransferase 2-like" evidence="10">
    <location>
        <begin position="18"/>
        <end position="130"/>
    </location>
</feature>
<gene>
    <name evidence="11" type="ORF">FHU40_001751</name>
</gene>
<reference evidence="11 12" key="1">
    <citation type="submission" date="2020-08" db="EMBL/GenBank/DDBJ databases">
        <title>Sequencing the genomes of 1000 actinobacteria strains.</title>
        <authorList>
            <person name="Klenk H.-P."/>
        </authorList>
    </citation>
    <scope>NUCLEOTIDE SEQUENCE [LARGE SCALE GENOMIC DNA]</scope>
    <source>
        <strain evidence="11 12">DSM 105498</strain>
    </source>
</reference>
<dbReference type="Proteomes" id="UP000589626">
    <property type="component" value="Unassembled WGS sequence"/>
</dbReference>
<dbReference type="EMBL" id="JACHWR010000001">
    <property type="protein sequence ID" value="MBB3041950.1"/>
    <property type="molecule type" value="Genomic_DNA"/>
</dbReference>
<comment type="subcellular location">
    <subcellularLocation>
        <location evidence="1">Cell membrane</location>
    </subcellularLocation>
</comment>
<comment type="caution">
    <text evidence="11">The sequence shown here is derived from an EMBL/GenBank/DDBJ whole genome shotgun (WGS) entry which is preliminary data.</text>
</comment>
<dbReference type="PANTHER" id="PTHR43646">
    <property type="entry name" value="GLYCOSYLTRANSFERASE"/>
    <property type="match status" value="1"/>
</dbReference>
<dbReference type="PANTHER" id="PTHR43646:SF2">
    <property type="entry name" value="GLYCOSYLTRANSFERASE 2-LIKE DOMAIN-CONTAINING PROTEIN"/>
    <property type="match status" value="1"/>
</dbReference>
<comment type="function">
    <text evidence="6">Catalyzes the glycosylation of 4,4'-diaponeurosporenoate, i.e. the esterification of glucose at the C1'' position with the carboxyl group of 4,4'-diaponeurosporenic acid, to form glycosyl-4,4'-diaponeurosporenoate. This is a step in the biosynthesis of staphyloxanthin, an orange pigment present in most staphylococci strains.</text>
</comment>
<keyword evidence="2" id="KW-1003">Cell membrane</keyword>
<evidence type="ECO:0000256" key="1">
    <source>
        <dbReference type="ARBA" id="ARBA00004236"/>
    </source>
</evidence>
<keyword evidence="4 11" id="KW-0808">Transferase</keyword>
<evidence type="ECO:0000256" key="7">
    <source>
        <dbReference type="ARBA" id="ARBA00037904"/>
    </source>
</evidence>
<keyword evidence="12" id="KW-1185">Reference proteome</keyword>
<dbReference type="InterPro" id="IPR001173">
    <property type="entry name" value="Glyco_trans_2-like"/>
</dbReference>
<comment type="pathway">
    <text evidence="7">Carotenoid biosynthesis; staphyloxanthin biosynthesis; staphyloxanthin from farnesyl diphosphate: step 4/5.</text>
</comment>
<organism evidence="11 12">
    <name type="scientific">Nocardioides soli</name>
    <dbReference type="NCBI Taxonomy" id="1036020"/>
    <lineage>
        <taxon>Bacteria</taxon>
        <taxon>Bacillati</taxon>
        <taxon>Actinomycetota</taxon>
        <taxon>Actinomycetes</taxon>
        <taxon>Propionibacteriales</taxon>
        <taxon>Nocardioidaceae</taxon>
        <taxon>Nocardioides</taxon>
    </lineage>
</organism>
<dbReference type="RefSeq" id="WP_183591798.1">
    <property type="nucleotide sequence ID" value="NZ_JACHWR010000001.1"/>
</dbReference>
<evidence type="ECO:0000313" key="12">
    <source>
        <dbReference type="Proteomes" id="UP000589626"/>
    </source>
</evidence>
<sequence>MGEAVREPGCRAGHPAASVVIPAHDEAQVIERTLRGLLDRTAAGRLDVVVVCNGCTDDTADVARRFDGVRVIEVPEPSKQRAMEVGNQAATAYPRVHLDADVTISGADLLILARAVSGGVHAAAPTRVLPLRQSSWIVRGYYRVWEQLPQVRDGLFGRGVIALSEEGQRRVDALPRVLSDDLAASEAFADSERRVVDDAFAVVHPPRTTADLLRRRVRVVTGNAQATDLGIRHRSSVTTPSVLIRMAVRDPRVGVRVPLFLGIGLVARWRSRRAVRAGDFTTWLRDESSRA</sequence>
<protein>
    <recommendedName>
        <fullName evidence="9">4,4'-diaponeurosporenoate glycosyltransferase</fullName>
    </recommendedName>
</protein>